<protein>
    <recommendedName>
        <fullName evidence="3">Peptidase C14 caspase domain-containing protein</fullName>
    </recommendedName>
</protein>
<dbReference type="GO" id="GO:0006508">
    <property type="term" value="P:proteolysis"/>
    <property type="evidence" value="ECO:0007669"/>
    <property type="project" value="InterPro"/>
</dbReference>
<dbReference type="InterPro" id="IPR050452">
    <property type="entry name" value="Metacaspase"/>
</dbReference>
<dbReference type="Pfam" id="PF00656">
    <property type="entry name" value="Peptidase_C14"/>
    <property type="match status" value="1"/>
</dbReference>
<accession>A0A811QKU6</accession>
<reference evidence="4" key="1">
    <citation type="submission" date="2020-10" db="EMBL/GenBank/DDBJ databases">
        <authorList>
            <person name="Han B."/>
            <person name="Lu T."/>
            <person name="Zhao Q."/>
            <person name="Huang X."/>
            <person name="Zhao Y."/>
        </authorList>
    </citation>
    <scope>NUCLEOTIDE SEQUENCE</scope>
</reference>
<name>A0A811QKU6_9POAL</name>
<evidence type="ECO:0000256" key="2">
    <source>
        <dbReference type="SAM" id="MobiDB-lite"/>
    </source>
</evidence>
<proteinExistence type="inferred from homology"/>
<comment type="caution">
    <text evidence="4">The sequence shown here is derived from an EMBL/GenBank/DDBJ whole genome shotgun (WGS) entry which is preliminary data.</text>
</comment>
<evidence type="ECO:0000256" key="1">
    <source>
        <dbReference type="ARBA" id="ARBA00009005"/>
    </source>
</evidence>
<feature type="domain" description="Peptidase C14 caspase" evidence="3">
    <location>
        <begin position="2"/>
        <end position="275"/>
    </location>
</feature>
<dbReference type="PANTHER" id="PTHR48104">
    <property type="entry name" value="METACASPASE-4"/>
    <property type="match status" value="1"/>
</dbReference>
<dbReference type="AlphaFoldDB" id="A0A811QKU6"/>
<dbReference type="Gene3D" id="3.40.50.12660">
    <property type="match status" value="1"/>
</dbReference>
<dbReference type="OrthoDB" id="3223806at2759"/>
<feature type="region of interest" description="Disordered" evidence="2">
    <location>
        <begin position="78"/>
        <end position="97"/>
    </location>
</feature>
<evidence type="ECO:0000259" key="3">
    <source>
        <dbReference type="Pfam" id="PF00656"/>
    </source>
</evidence>
<dbReference type="GO" id="GO:0005737">
    <property type="term" value="C:cytoplasm"/>
    <property type="evidence" value="ECO:0007669"/>
    <property type="project" value="TreeGrafter"/>
</dbReference>
<keyword evidence="5" id="KW-1185">Reference proteome</keyword>
<evidence type="ECO:0000313" key="5">
    <source>
        <dbReference type="Proteomes" id="UP000604825"/>
    </source>
</evidence>
<dbReference type="GO" id="GO:0004197">
    <property type="term" value="F:cysteine-type endopeptidase activity"/>
    <property type="evidence" value="ECO:0007669"/>
    <property type="project" value="InterPro"/>
</dbReference>
<dbReference type="EMBL" id="CAJGYO010000010">
    <property type="protein sequence ID" value="CAD6258210.1"/>
    <property type="molecule type" value="Genomic_DNA"/>
</dbReference>
<dbReference type="InterPro" id="IPR011600">
    <property type="entry name" value="Pept_C14_caspase"/>
</dbReference>
<comment type="similarity">
    <text evidence="1">Belongs to the peptidase C14B family.</text>
</comment>
<dbReference type="Gene3D" id="3.40.50.1460">
    <property type="match status" value="1"/>
</dbReference>
<dbReference type="PANTHER" id="PTHR48104:SF7">
    <property type="entry name" value="METACASPASE-9"/>
    <property type="match status" value="1"/>
</dbReference>
<evidence type="ECO:0000313" key="4">
    <source>
        <dbReference type="EMBL" id="CAD6258210.1"/>
    </source>
</evidence>
<gene>
    <name evidence="4" type="ORF">NCGR_LOCUS41688</name>
</gene>
<dbReference type="Proteomes" id="UP000604825">
    <property type="component" value="Unassembled WGS sequence"/>
</dbReference>
<organism evidence="4 5">
    <name type="scientific">Miscanthus lutarioriparius</name>
    <dbReference type="NCBI Taxonomy" id="422564"/>
    <lineage>
        <taxon>Eukaryota</taxon>
        <taxon>Viridiplantae</taxon>
        <taxon>Streptophyta</taxon>
        <taxon>Embryophyta</taxon>
        <taxon>Tracheophyta</taxon>
        <taxon>Spermatophyta</taxon>
        <taxon>Magnoliopsida</taxon>
        <taxon>Liliopsida</taxon>
        <taxon>Poales</taxon>
        <taxon>Poaceae</taxon>
        <taxon>PACMAD clade</taxon>
        <taxon>Panicoideae</taxon>
        <taxon>Andropogonodae</taxon>
        <taxon>Andropogoneae</taxon>
        <taxon>Saccharinae</taxon>
        <taxon>Miscanthus</taxon>
    </lineage>
</organism>
<sequence length="292" mass="30381">MVAILVGCNYAGTENELQGCINDAQAIRAVLLDRFGFAPADVTVLTDDDHHESGAGVLPTGATVKRTLAEMVARAAPGTCSSSSSAATARSPRPSAAMAAATTRPSCPATTTSSMVCVVCAHVDFRELVDLMPRGATFTMVSNSCHSGGLIDQEKEQMGPDVPADPDLHAHAVHAARFLPAKYRRDHNGGNSGGAARTDDADAGILLSGCQTDELSLEVCADGGRAAYGAFSGALQAVLAAHPTLMSNWEVVCGARDVLRKQEFPQHPCLYCSDANADAPFLGHGQQETKSN</sequence>